<name>A0A921LVN3_9BIFI</name>
<dbReference type="AlphaFoldDB" id="A0A921LVN3"/>
<dbReference type="RefSeq" id="WP_278711253.1">
    <property type="nucleotide sequence ID" value="NZ_DYUX01000019.1"/>
</dbReference>
<organism evidence="2 3">
    <name type="scientific">Bifidobacterium pullorum subsp. gallinarum</name>
    <dbReference type="NCBI Taxonomy" id="78344"/>
    <lineage>
        <taxon>Bacteria</taxon>
        <taxon>Bacillati</taxon>
        <taxon>Actinomycetota</taxon>
        <taxon>Actinomycetes</taxon>
        <taxon>Bifidobacteriales</taxon>
        <taxon>Bifidobacteriaceae</taxon>
        <taxon>Bifidobacterium</taxon>
    </lineage>
</organism>
<feature type="domain" description="ATP-grasp" evidence="1">
    <location>
        <begin position="172"/>
        <end position="264"/>
    </location>
</feature>
<evidence type="ECO:0000313" key="3">
    <source>
        <dbReference type="Proteomes" id="UP000786560"/>
    </source>
</evidence>
<dbReference type="EMBL" id="DYUX01000019">
    <property type="protein sequence ID" value="HJG41763.1"/>
    <property type="molecule type" value="Genomic_DNA"/>
</dbReference>
<proteinExistence type="predicted"/>
<reference evidence="2" key="2">
    <citation type="submission" date="2021-09" db="EMBL/GenBank/DDBJ databases">
        <authorList>
            <person name="Gilroy R."/>
        </authorList>
    </citation>
    <scope>NUCLEOTIDE SEQUENCE</scope>
    <source>
        <strain evidence="2">ChiBcolR7-4860</strain>
    </source>
</reference>
<accession>A0A921LVN3</accession>
<sequence>MDTLTVLFPADEAGAAPIAEFADDFKAADLFPVFEPLLFDLNRAINGCELVLYGTRRDQHAPMMYRGPRLQAEQYRKLYQLVEGRHWRMVSDHYAYKFNHYHWNAPYGHVVNEPYLAITETTIGGASQYAINRKFPEGFALKDLDAQSPRFLGRVSTPIDGQWYRDIVAQRGHVRFGEYAANLIAQEWVNLKRYAGATNEWRMRYFDGQVVDVLPNSGQPESCPRPPEEMIAKYRSSSAYFTLDIVELEDGSWLYSGLEDGQVCPKALHQSYEDYWRSLAQAVEGAPHLPEWVWCLTANVVDEHEVGDDKHVERGTKQFRPGAKVYVAHEWHCTTKDNGGTVVVIGKPRNQWRLIQMYMLRNRLTNFRLKKVYDRRALEMMTRFDRGGLAIGNSPSTSRWWGNTDEDKEAILEAADYYNHDDWAHRQRL</sequence>
<protein>
    <submittedName>
        <fullName evidence="2">ATP-grasp domain-containing protein</fullName>
    </submittedName>
</protein>
<gene>
    <name evidence="2" type="ORF">K8U73_05175</name>
</gene>
<dbReference type="InterPro" id="IPR025643">
    <property type="entry name" value="R2K_3"/>
</dbReference>
<reference evidence="2" key="1">
    <citation type="journal article" date="2021" name="PeerJ">
        <title>Extensive microbial diversity within the chicken gut microbiome revealed by metagenomics and culture.</title>
        <authorList>
            <person name="Gilroy R."/>
            <person name="Ravi A."/>
            <person name="Getino M."/>
            <person name="Pursley I."/>
            <person name="Horton D.L."/>
            <person name="Alikhan N.F."/>
            <person name="Baker D."/>
            <person name="Gharbi K."/>
            <person name="Hall N."/>
            <person name="Watson M."/>
            <person name="Adriaenssens E.M."/>
            <person name="Foster-Nyarko E."/>
            <person name="Jarju S."/>
            <person name="Secka A."/>
            <person name="Antonio M."/>
            <person name="Oren A."/>
            <person name="Chaudhuri R.R."/>
            <person name="La Ragione R."/>
            <person name="Hildebrand F."/>
            <person name="Pallen M.J."/>
        </authorList>
    </citation>
    <scope>NUCLEOTIDE SEQUENCE</scope>
    <source>
        <strain evidence="2">ChiBcolR7-4860</strain>
    </source>
</reference>
<evidence type="ECO:0000313" key="2">
    <source>
        <dbReference type="EMBL" id="HJG41763.1"/>
    </source>
</evidence>
<dbReference type="Pfam" id="PF14243">
    <property type="entry name" value="R2K_3"/>
    <property type="match status" value="1"/>
</dbReference>
<comment type="caution">
    <text evidence="2">The sequence shown here is derived from an EMBL/GenBank/DDBJ whole genome shotgun (WGS) entry which is preliminary data.</text>
</comment>
<evidence type="ECO:0000259" key="1">
    <source>
        <dbReference type="Pfam" id="PF14243"/>
    </source>
</evidence>
<dbReference type="Proteomes" id="UP000786560">
    <property type="component" value="Unassembled WGS sequence"/>
</dbReference>